<evidence type="ECO:0000313" key="3">
    <source>
        <dbReference type="Proteomes" id="UP000054321"/>
    </source>
</evidence>
<evidence type="ECO:0000313" key="2">
    <source>
        <dbReference type="EMBL" id="KIN02267.1"/>
    </source>
</evidence>
<dbReference type="InParanoid" id="A0A0C3HIU2"/>
<name>A0A0C3HIU2_OIDMZ</name>
<dbReference type="OrthoDB" id="10505983at2759"/>
<gene>
    <name evidence="2" type="ORF">OIDMADRAFT_144838</name>
</gene>
<reference evidence="2 3" key="1">
    <citation type="submission" date="2014-04" db="EMBL/GenBank/DDBJ databases">
        <authorList>
            <consortium name="DOE Joint Genome Institute"/>
            <person name="Kuo A."/>
            <person name="Martino E."/>
            <person name="Perotto S."/>
            <person name="Kohler A."/>
            <person name="Nagy L.G."/>
            <person name="Floudas D."/>
            <person name="Copeland A."/>
            <person name="Barry K.W."/>
            <person name="Cichocki N."/>
            <person name="Veneault-Fourrey C."/>
            <person name="LaButti K."/>
            <person name="Lindquist E.A."/>
            <person name="Lipzen A."/>
            <person name="Lundell T."/>
            <person name="Morin E."/>
            <person name="Murat C."/>
            <person name="Sun H."/>
            <person name="Tunlid A."/>
            <person name="Henrissat B."/>
            <person name="Grigoriev I.V."/>
            <person name="Hibbett D.S."/>
            <person name="Martin F."/>
            <person name="Nordberg H.P."/>
            <person name="Cantor M.N."/>
            <person name="Hua S.X."/>
        </authorList>
    </citation>
    <scope>NUCLEOTIDE SEQUENCE [LARGE SCALE GENOMIC DNA]</scope>
    <source>
        <strain evidence="2 3">Zn</strain>
    </source>
</reference>
<dbReference type="HOGENOM" id="CLU_943643_0_0_1"/>
<keyword evidence="3" id="KW-1185">Reference proteome</keyword>
<dbReference type="Proteomes" id="UP000054321">
    <property type="component" value="Unassembled WGS sequence"/>
</dbReference>
<reference evidence="3" key="2">
    <citation type="submission" date="2015-01" db="EMBL/GenBank/DDBJ databases">
        <title>Evolutionary Origins and Diversification of the Mycorrhizal Mutualists.</title>
        <authorList>
            <consortium name="DOE Joint Genome Institute"/>
            <consortium name="Mycorrhizal Genomics Consortium"/>
            <person name="Kohler A."/>
            <person name="Kuo A."/>
            <person name="Nagy L.G."/>
            <person name="Floudas D."/>
            <person name="Copeland A."/>
            <person name="Barry K.W."/>
            <person name="Cichocki N."/>
            <person name="Veneault-Fourrey C."/>
            <person name="LaButti K."/>
            <person name="Lindquist E.A."/>
            <person name="Lipzen A."/>
            <person name="Lundell T."/>
            <person name="Morin E."/>
            <person name="Murat C."/>
            <person name="Riley R."/>
            <person name="Ohm R."/>
            <person name="Sun H."/>
            <person name="Tunlid A."/>
            <person name="Henrissat B."/>
            <person name="Grigoriev I.V."/>
            <person name="Hibbett D.S."/>
            <person name="Martin F."/>
        </authorList>
    </citation>
    <scope>NUCLEOTIDE SEQUENCE [LARGE SCALE GENOMIC DNA]</scope>
    <source>
        <strain evidence="3">Zn</strain>
    </source>
</reference>
<dbReference type="AlphaFoldDB" id="A0A0C3HIU2"/>
<sequence length="295" mass="32213">MATADISAESKVREGLHDISFLEQYRFPASPPFTPPMKSEARMPDSKALYTPINPTLDKMFPRSPPESPRSGLKRKFSNNLQSALNGIMTPPSTPPTLSRSTFSKGNEGAVFPTNRRPTVVSRPTLVTVDFDGSPSRRYPSRASSRSSSYSSSVATPRSTKDALARCKDYAALSTDAQYPIASPSPLYYNTGSTPPPNTPINPLSAMMLYSGVKSFEPFPSFYAGPSCLSTVSTPAVDFTPLYPNLPRPEDFNFAEHEMEGLEKEGAKEESYRALSFSHRPSKRNCVDIMAASSA</sequence>
<feature type="region of interest" description="Disordered" evidence="1">
    <location>
        <begin position="131"/>
        <end position="158"/>
    </location>
</feature>
<protein>
    <submittedName>
        <fullName evidence="2">Uncharacterized protein</fullName>
    </submittedName>
</protein>
<organism evidence="2 3">
    <name type="scientific">Oidiodendron maius (strain Zn)</name>
    <dbReference type="NCBI Taxonomy" id="913774"/>
    <lineage>
        <taxon>Eukaryota</taxon>
        <taxon>Fungi</taxon>
        <taxon>Dikarya</taxon>
        <taxon>Ascomycota</taxon>
        <taxon>Pezizomycotina</taxon>
        <taxon>Leotiomycetes</taxon>
        <taxon>Leotiomycetes incertae sedis</taxon>
        <taxon>Myxotrichaceae</taxon>
        <taxon>Oidiodendron</taxon>
    </lineage>
</organism>
<accession>A0A0C3HIU2</accession>
<feature type="compositionally biased region" description="Low complexity" evidence="1">
    <location>
        <begin position="134"/>
        <end position="158"/>
    </location>
</feature>
<proteinExistence type="predicted"/>
<feature type="region of interest" description="Disordered" evidence="1">
    <location>
        <begin position="30"/>
        <end position="116"/>
    </location>
</feature>
<evidence type="ECO:0000256" key="1">
    <source>
        <dbReference type="SAM" id="MobiDB-lite"/>
    </source>
</evidence>
<dbReference type="EMBL" id="KN832875">
    <property type="protein sequence ID" value="KIN02267.1"/>
    <property type="molecule type" value="Genomic_DNA"/>
</dbReference>